<evidence type="ECO:0000256" key="1">
    <source>
        <dbReference type="SAM" id="SignalP"/>
    </source>
</evidence>
<evidence type="ECO:0008006" key="3">
    <source>
        <dbReference type="Google" id="ProtNLM"/>
    </source>
</evidence>
<feature type="chain" id="PRO_5026680508" description="Secreted protein" evidence="1">
    <location>
        <begin position="25"/>
        <end position="161"/>
    </location>
</feature>
<dbReference type="AlphaFoldDB" id="A0A6J4SCG1"/>
<reference evidence="2" key="1">
    <citation type="submission" date="2020-02" db="EMBL/GenBank/DDBJ databases">
        <authorList>
            <person name="Meier V. D."/>
        </authorList>
    </citation>
    <scope>NUCLEOTIDE SEQUENCE</scope>
    <source>
        <strain evidence="2">AVDCRST_MAG85</strain>
    </source>
</reference>
<feature type="non-terminal residue" evidence="2">
    <location>
        <position position="161"/>
    </location>
</feature>
<organism evidence="2">
    <name type="scientific">uncultured Solirubrobacteraceae bacterium</name>
    <dbReference type="NCBI Taxonomy" id="1162706"/>
    <lineage>
        <taxon>Bacteria</taxon>
        <taxon>Bacillati</taxon>
        <taxon>Actinomycetota</taxon>
        <taxon>Thermoleophilia</taxon>
        <taxon>Solirubrobacterales</taxon>
        <taxon>Solirubrobacteraceae</taxon>
        <taxon>environmental samples</taxon>
    </lineage>
</organism>
<accession>A0A6J4SCG1</accession>
<keyword evidence="1" id="KW-0732">Signal</keyword>
<proteinExistence type="predicted"/>
<feature type="signal peptide" evidence="1">
    <location>
        <begin position="1"/>
        <end position="24"/>
    </location>
</feature>
<name>A0A6J4SCG1_9ACTN</name>
<gene>
    <name evidence="2" type="ORF">AVDCRST_MAG85-1274</name>
</gene>
<sequence>MKRFSTIAGLAGVLIALMASTAFAAPARTVELGYGKTAATWQAAGSGAIALAEAHAVVGCQPAVNGCDDTLVQITTPGALNVKTTCTASPATPLGSAPDVDVHIYESDASGKKGDELGEGGVTFGPNETVTEGVETGFYVVEIHFTMTAPVLPVKVDALLE</sequence>
<protein>
    <recommendedName>
        <fullName evidence="3">Secreted protein</fullName>
    </recommendedName>
</protein>
<evidence type="ECO:0000313" key="2">
    <source>
        <dbReference type="EMBL" id="CAA9491888.1"/>
    </source>
</evidence>
<dbReference type="EMBL" id="CADCVT010000140">
    <property type="protein sequence ID" value="CAA9491888.1"/>
    <property type="molecule type" value="Genomic_DNA"/>
</dbReference>